<accession>A0A1I6DHH8</accession>
<organism evidence="2 3">
    <name type="scientific">Poseidonocella sedimentorum</name>
    <dbReference type="NCBI Taxonomy" id="871652"/>
    <lineage>
        <taxon>Bacteria</taxon>
        <taxon>Pseudomonadati</taxon>
        <taxon>Pseudomonadota</taxon>
        <taxon>Alphaproteobacteria</taxon>
        <taxon>Rhodobacterales</taxon>
        <taxon>Roseobacteraceae</taxon>
        <taxon>Poseidonocella</taxon>
    </lineage>
</organism>
<dbReference type="RefSeq" id="WP_092078233.1">
    <property type="nucleotide sequence ID" value="NZ_FOYI01000003.1"/>
</dbReference>
<keyword evidence="3" id="KW-1185">Reference proteome</keyword>
<dbReference type="OrthoDB" id="7859418at2"/>
<dbReference type="EMBL" id="FOYI01000003">
    <property type="protein sequence ID" value="SFR04841.1"/>
    <property type="molecule type" value="Genomic_DNA"/>
</dbReference>
<keyword evidence="1" id="KW-0472">Membrane</keyword>
<dbReference type="STRING" id="871652.SAMN04515673_103255"/>
<evidence type="ECO:0008006" key="4">
    <source>
        <dbReference type="Google" id="ProtNLM"/>
    </source>
</evidence>
<dbReference type="Proteomes" id="UP000199302">
    <property type="component" value="Unassembled WGS sequence"/>
</dbReference>
<gene>
    <name evidence="2" type="ORF">SAMN04515673_103255</name>
</gene>
<name>A0A1I6DHH8_9RHOB</name>
<sequence length="116" mass="11730">MIDLLNIAAALITIALGAIGWLSPRTAASALDLQPAGSTMGLSELRASAGGLFVALGLGAILIGAPLAYLMLGLAYAGAALGRATSLVIDRPPLAKALFYFAVEAVLALWLILANL</sequence>
<proteinExistence type="predicted"/>
<dbReference type="AlphaFoldDB" id="A0A1I6DHH8"/>
<dbReference type="InterPro" id="IPR025597">
    <property type="entry name" value="DUF4345"/>
</dbReference>
<evidence type="ECO:0000313" key="2">
    <source>
        <dbReference type="EMBL" id="SFR04841.1"/>
    </source>
</evidence>
<evidence type="ECO:0000256" key="1">
    <source>
        <dbReference type="SAM" id="Phobius"/>
    </source>
</evidence>
<keyword evidence="1" id="KW-0812">Transmembrane</keyword>
<feature type="transmembrane region" description="Helical" evidence="1">
    <location>
        <begin position="54"/>
        <end position="82"/>
    </location>
</feature>
<reference evidence="2 3" key="1">
    <citation type="submission" date="2016-10" db="EMBL/GenBank/DDBJ databases">
        <authorList>
            <person name="de Groot N.N."/>
        </authorList>
    </citation>
    <scope>NUCLEOTIDE SEQUENCE [LARGE SCALE GENOMIC DNA]</scope>
    <source>
        <strain evidence="3">KMM 9023,NRIC 0796,JCM 17311,KCTC 23692</strain>
    </source>
</reference>
<evidence type="ECO:0000313" key="3">
    <source>
        <dbReference type="Proteomes" id="UP000199302"/>
    </source>
</evidence>
<protein>
    <recommendedName>
        <fullName evidence="4">DUF4345 domain-containing protein</fullName>
    </recommendedName>
</protein>
<feature type="transmembrane region" description="Helical" evidence="1">
    <location>
        <begin position="94"/>
        <end position="113"/>
    </location>
</feature>
<keyword evidence="1" id="KW-1133">Transmembrane helix</keyword>
<dbReference type="Pfam" id="PF14248">
    <property type="entry name" value="DUF4345"/>
    <property type="match status" value="1"/>
</dbReference>